<evidence type="ECO:0000313" key="2">
    <source>
        <dbReference type="Proteomes" id="UP000034521"/>
    </source>
</evidence>
<comment type="caution">
    <text evidence="1">The sequence shown here is derived from an EMBL/GenBank/DDBJ whole genome shotgun (WGS) entry which is preliminary data.</text>
</comment>
<dbReference type="Proteomes" id="UP000034521">
    <property type="component" value="Unassembled WGS sequence"/>
</dbReference>
<name>A0A0G1LGV2_9BACT</name>
<evidence type="ECO:0000313" key="1">
    <source>
        <dbReference type="EMBL" id="KKT59149.1"/>
    </source>
</evidence>
<protein>
    <submittedName>
        <fullName evidence="1">Uncharacterized protein</fullName>
    </submittedName>
</protein>
<reference evidence="1 2" key="1">
    <citation type="journal article" date="2015" name="Nature">
        <title>rRNA introns, odd ribosomes, and small enigmatic genomes across a large radiation of phyla.</title>
        <authorList>
            <person name="Brown C.T."/>
            <person name="Hug L.A."/>
            <person name="Thomas B.C."/>
            <person name="Sharon I."/>
            <person name="Castelle C.J."/>
            <person name="Singh A."/>
            <person name="Wilkins M.J."/>
            <person name="Williams K.H."/>
            <person name="Banfield J.F."/>
        </authorList>
    </citation>
    <scope>NUCLEOTIDE SEQUENCE [LARGE SCALE GENOMIC DNA]</scope>
</reference>
<dbReference type="AlphaFoldDB" id="A0A0G1LGV2"/>
<accession>A0A0G1LGV2</accession>
<dbReference type="EMBL" id="LCIQ01000047">
    <property type="protein sequence ID" value="KKT59149.1"/>
    <property type="molecule type" value="Genomic_DNA"/>
</dbReference>
<gene>
    <name evidence="1" type="ORF">UW52_C0047G0004</name>
</gene>
<sequence>MQSPFISQEHKRENYEDNSQLIMVEVVKENTLIPLCLHAVFAAKKTSKVIKN</sequence>
<organism evidence="1 2">
    <name type="scientific">Candidatus Gottesmanbacteria bacterium GW2011_GWA1_44_24b</name>
    <dbReference type="NCBI Taxonomy" id="1618437"/>
    <lineage>
        <taxon>Bacteria</taxon>
        <taxon>Candidatus Gottesmaniibacteriota</taxon>
    </lineage>
</organism>
<proteinExistence type="predicted"/>